<comment type="subcellular location">
    <subcellularLocation>
        <location evidence="1">Cell membrane</location>
        <topology evidence="1">Multi-pass membrane protein</topology>
    </subcellularLocation>
</comment>
<evidence type="ECO:0000256" key="5">
    <source>
        <dbReference type="SAM" id="Phobius"/>
    </source>
</evidence>
<dbReference type="PANTHER" id="PTHR23514">
    <property type="entry name" value="BYPASS OF STOP CODON PROTEIN 6"/>
    <property type="match status" value="1"/>
</dbReference>
<reference evidence="7" key="2">
    <citation type="submission" date="2020-02" db="EMBL/GenBank/DDBJ databases">
        <authorList>
            <person name="Matsumoto Y."/>
            <person name="Motooka D."/>
            <person name="Nakamura S."/>
        </authorList>
    </citation>
    <scope>NUCLEOTIDE SEQUENCE</scope>
    <source>
        <strain evidence="7">JCM 13671</strain>
    </source>
</reference>
<proteinExistence type="predicted"/>
<dbReference type="EMBL" id="AP022612">
    <property type="protein sequence ID" value="BBZ35802.1"/>
    <property type="molecule type" value="Genomic_DNA"/>
</dbReference>
<evidence type="ECO:0000313" key="7">
    <source>
        <dbReference type="EMBL" id="BBZ35802.1"/>
    </source>
</evidence>
<dbReference type="AlphaFoldDB" id="A0A7I7Y462"/>
<organism evidence="7 8">
    <name type="scientific">Mycolicibacterium confluentis</name>
    <dbReference type="NCBI Taxonomy" id="28047"/>
    <lineage>
        <taxon>Bacteria</taxon>
        <taxon>Bacillati</taxon>
        <taxon>Actinomycetota</taxon>
        <taxon>Actinomycetes</taxon>
        <taxon>Mycobacteriales</taxon>
        <taxon>Mycobacteriaceae</taxon>
        <taxon>Mycolicibacterium</taxon>
    </lineage>
</organism>
<feature type="transmembrane region" description="Helical" evidence="5">
    <location>
        <begin position="138"/>
        <end position="158"/>
    </location>
</feature>
<evidence type="ECO:0000256" key="1">
    <source>
        <dbReference type="ARBA" id="ARBA00004651"/>
    </source>
</evidence>
<feature type="transmembrane region" description="Helical" evidence="5">
    <location>
        <begin position="199"/>
        <end position="219"/>
    </location>
</feature>
<dbReference type="InterPro" id="IPR011701">
    <property type="entry name" value="MFS"/>
</dbReference>
<feature type="transmembrane region" description="Helical" evidence="5">
    <location>
        <begin position="47"/>
        <end position="66"/>
    </location>
</feature>
<keyword evidence="3 5" id="KW-1133">Transmembrane helix</keyword>
<dbReference type="Proteomes" id="UP000466931">
    <property type="component" value="Chromosome"/>
</dbReference>
<dbReference type="Pfam" id="PF07690">
    <property type="entry name" value="MFS_1"/>
    <property type="match status" value="1"/>
</dbReference>
<feature type="transmembrane region" description="Helical" evidence="5">
    <location>
        <begin position="78"/>
        <end position="99"/>
    </location>
</feature>
<evidence type="ECO:0000259" key="6">
    <source>
        <dbReference type="PROSITE" id="PS50850"/>
    </source>
</evidence>
<feature type="transmembrane region" description="Helical" evidence="5">
    <location>
        <begin position="288"/>
        <end position="305"/>
    </location>
</feature>
<feature type="transmembrane region" description="Helical" evidence="5">
    <location>
        <begin position="170"/>
        <end position="193"/>
    </location>
</feature>
<dbReference type="InterPro" id="IPR036259">
    <property type="entry name" value="MFS_trans_sf"/>
</dbReference>
<feature type="transmembrane region" description="Helical" evidence="5">
    <location>
        <begin position="374"/>
        <end position="395"/>
    </location>
</feature>
<sequence length="441" mass="44985">MFKVSGWPPQSVVRESGPNVPLVQEGATKLSAFAADQLDRAGPRARVAVLVLFAAFGVTIGTWAVHLPELKESVGLTAGQLGTVLLAVGVGAVVGMQVGGRLSDRFGSGPVSLISVTAMALAVVVPMCAASMAQAMVAAVVFGICVGTGDVAMNVAAVEVERDYERPIMGLFHGFFSVGTALGSLGSAVGFAVHAKAPVVTLIIGLVSAGAVIAVKPALWRRWMGSGPVQVEAPLEESSEPVDKSARWRRLAVLGVLSFLLFLAEGSAMDWSSLHAQEHRGASPTTGTMAFTAFVVAMTIGRFTIDRIADRVGAVRVLRWGSAVATVGAVLVVYTDSLILTLLGWAIFGLGICGGIPQVFTAAGAVSGGSGKELSYVVGLGYVATLSGPAVIGWLAEFVSLNQALIVVPVAALICACGAGAVDGARLGASEPPADDASRHG</sequence>
<evidence type="ECO:0000256" key="4">
    <source>
        <dbReference type="ARBA" id="ARBA00023136"/>
    </source>
</evidence>
<dbReference type="GO" id="GO:0005886">
    <property type="term" value="C:plasma membrane"/>
    <property type="evidence" value="ECO:0007669"/>
    <property type="project" value="UniProtKB-SubCell"/>
</dbReference>
<keyword evidence="2 5" id="KW-0812">Transmembrane</keyword>
<protein>
    <submittedName>
        <fullName evidence="7">Putative major facilitator superfamily protein</fullName>
    </submittedName>
</protein>
<name>A0A7I7Y462_9MYCO</name>
<dbReference type="RefSeq" id="WP_085156848.1">
    <property type="nucleotide sequence ID" value="NZ_AP022612.1"/>
</dbReference>
<dbReference type="Gene3D" id="1.20.1250.20">
    <property type="entry name" value="MFS general substrate transporter like domains"/>
    <property type="match status" value="2"/>
</dbReference>
<accession>A0A7I7Y462</accession>
<reference evidence="7" key="1">
    <citation type="journal article" date="2019" name="Emerg. Microbes Infect.">
        <title>Comprehensive subspecies identification of 175 nontuberculous mycobacteria species based on 7547 genomic profiles.</title>
        <authorList>
            <person name="Matsumoto Y."/>
            <person name="Kinjo T."/>
            <person name="Motooka D."/>
            <person name="Nabeya D."/>
            <person name="Jung N."/>
            <person name="Uechi K."/>
            <person name="Horii T."/>
            <person name="Iida T."/>
            <person name="Fujita J."/>
            <person name="Nakamura S."/>
        </authorList>
    </citation>
    <scope>NUCLEOTIDE SEQUENCE [LARGE SCALE GENOMIC DNA]</scope>
    <source>
        <strain evidence="7">JCM 13671</strain>
    </source>
</reference>
<evidence type="ECO:0000256" key="3">
    <source>
        <dbReference type="ARBA" id="ARBA00022989"/>
    </source>
</evidence>
<dbReference type="SUPFAM" id="SSF103473">
    <property type="entry name" value="MFS general substrate transporter"/>
    <property type="match status" value="1"/>
</dbReference>
<feature type="transmembrane region" description="Helical" evidence="5">
    <location>
        <begin position="317"/>
        <end position="334"/>
    </location>
</feature>
<feature type="transmembrane region" description="Helical" evidence="5">
    <location>
        <begin position="401"/>
        <end position="422"/>
    </location>
</feature>
<feature type="domain" description="Major facilitator superfamily (MFS) profile" evidence="6">
    <location>
        <begin position="45"/>
        <end position="427"/>
    </location>
</feature>
<gene>
    <name evidence="7" type="ORF">MCNF_44070</name>
</gene>
<feature type="transmembrane region" description="Helical" evidence="5">
    <location>
        <begin position="251"/>
        <end position="268"/>
    </location>
</feature>
<dbReference type="PROSITE" id="PS50850">
    <property type="entry name" value="MFS"/>
    <property type="match status" value="1"/>
</dbReference>
<feature type="transmembrane region" description="Helical" evidence="5">
    <location>
        <begin position="340"/>
        <end position="362"/>
    </location>
</feature>
<evidence type="ECO:0000313" key="8">
    <source>
        <dbReference type="Proteomes" id="UP000466931"/>
    </source>
</evidence>
<dbReference type="PANTHER" id="PTHR23514:SF13">
    <property type="entry name" value="INNER MEMBRANE PROTEIN YBJJ"/>
    <property type="match status" value="1"/>
</dbReference>
<dbReference type="CDD" id="cd17393">
    <property type="entry name" value="MFS_MosC_like"/>
    <property type="match status" value="1"/>
</dbReference>
<keyword evidence="8" id="KW-1185">Reference proteome</keyword>
<dbReference type="OrthoDB" id="151222at2"/>
<evidence type="ECO:0000256" key="2">
    <source>
        <dbReference type="ARBA" id="ARBA00022692"/>
    </source>
</evidence>
<dbReference type="GO" id="GO:0022857">
    <property type="term" value="F:transmembrane transporter activity"/>
    <property type="evidence" value="ECO:0007669"/>
    <property type="project" value="InterPro"/>
</dbReference>
<dbReference type="InterPro" id="IPR051788">
    <property type="entry name" value="MFS_Transporter"/>
</dbReference>
<dbReference type="InterPro" id="IPR020846">
    <property type="entry name" value="MFS_dom"/>
</dbReference>
<keyword evidence="4 5" id="KW-0472">Membrane</keyword>
<feature type="transmembrane region" description="Helical" evidence="5">
    <location>
        <begin position="111"/>
        <end position="132"/>
    </location>
</feature>